<dbReference type="Gene3D" id="1.25.40.10">
    <property type="entry name" value="Tetratricopeptide repeat domain"/>
    <property type="match status" value="1"/>
</dbReference>
<organism evidence="12 13">
    <name type="scientific">Streptomyces galbus</name>
    <dbReference type="NCBI Taxonomy" id="33898"/>
    <lineage>
        <taxon>Bacteria</taxon>
        <taxon>Bacillati</taxon>
        <taxon>Actinomycetota</taxon>
        <taxon>Actinomycetes</taxon>
        <taxon>Kitasatosporales</taxon>
        <taxon>Streptomycetaceae</taxon>
        <taxon>Streptomyces</taxon>
    </lineage>
</organism>
<dbReference type="Gene3D" id="1.10.10.10">
    <property type="entry name" value="Winged helix-like DNA-binding domain superfamily/Winged helix DNA-binding domain"/>
    <property type="match status" value="1"/>
</dbReference>
<dbReference type="PANTHER" id="PTHR35807">
    <property type="entry name" value="TRANSCRIPTIONAL REGULATOR REDD-RELATED"/>
    <property type="match status" value="1"/>
</dbReference>
<comment type="similarity">
    <text evidence="1">Belongs to the AfsR/DnrI/RedD regulatory family.</text>
</comment>
<dbReference type="InterPro" id="IPR036388">
    <property type="entry name" value="WH-like_DNA-bd_sf"/>
</dbReference>
<dbReference type="InterPro" id="IPR051677">
    <property type="entry name" value="AfsR-DnrI-RedD_regulator"/>
</dbReference>
<feature type="DNA-binding region" description="OmpR/PhoB-type" evidence="9">
    <location>
        <begin position="1"/>
        <end position="90"/>
    </location>
</feature>
<proteinExistence type="inferred from homology"/>
<dbReference type="PANTHER" id="PTHR35807:SF1">
    <property type="entry name" value="TRANSCRIPTIONAL REGULATOR REDD"/>
    <property type="match status" value="1"/>
</dbReference>
<sequence>MRYRILGVTQTADDQGTALSIPGARLRALLAALALRPGRTVPPEDLIDDIWTDAPPQDAHAALQALVGRLRRTVGKDGVTSEPGGYRLTATEDDVDLFVFERLVHDGTRALRNGDPRTAARALDDALALWRGPALADLPHRWDLLLPPFRHPTPVPPCSPPRTRPPRSGCARCRRCARRCPRPRCRPRSSPARWTRTARGHDPSRRRRCVAGAGRALPRAPGSARCGPAR</sequence>
<evidence type="ECO:0000256" key="10">
    <source>
        <dbReference type="SAM" id="MobiDB-lite"/>
    </source>
</evidence>
<evidence type="ECO:0000313" key="12">
    <source>
        <dbReference type="EMBL" id="NKQ27564.1"/>
    </source>
</evidence>
<evidence type="ECO:0000256" key="3">
    <source>
        <dbReference type="ARBA" id="ARBA00023004"/>
    </source>
</evidence>
<dbReference type="InterPro" id="IPR001867">
    <property type="entry name" value="OmpR/PhoB-type_DNA-bd"/>
</dbReference>
<keyword evidence="5" id="KW-0411">Iron-sulfur</keyword>
<evidence type="ECO:0000313" key="13">
    <source>
        <dbReference type="Proteomes" id="UP000744032"/>
    </source>
</evidence>
<dbReference type="InterPro" id="IPR011990">
    <property type="entry name" value="TPR-like_helical_dom_sf"/>
</dbReference>
<reference evidence="12 13" key="1">
    <citation type="submission" date="2020-04" db="EMBL/GenBank/DDBJ databases">
        <title>Genome sequence of Streptomyces galbus strain I339.</title>
        <authorList>
            <person name="Silva E.A.N."/>
            <person name="Merces M."/>
            <person name="Castelo Branco A.P.O.T."/>
            <person name="Vasconcelos P.C."/>
            <person name="Costa N.P."/>
            <person name="Marinho G.C.S."/>
            <person name="Oliveira C.J.B."/>
            <person name="Araujo D."/>
            <person name="Rodrigues Junior V.S."/>
            <person name="Almeida R."/>
            <person name="Silva Filho U.R."/>
            <person name="Andrade A.S.A."/>
            <person name="Cibulski S.P."/>
        </authorList>
    </citation>
    <scope>NUCLEOTIDE SEQUENCE [LARGE SCALE GENOMIC DNA]</scope>
    <source>
        <strain evidence="12 13">I339</strain>
    </source>
</reference>
<evidence type="ECO:0000259" key="11">
    <source>
        <dbReference type="PROSITE" id="PS51755"/>
    </source>
</evidence>
<dbReference type="SUPFAM" id="SSF48452">
    <property type="entry name" value="TPR-like"/>
    <property type="match status" value="1"/>
</dbReference>
<evidence type="ECO:0000256" key="9">
    <source>
        <dbReference type="PROSITE-ProRule" id="PRU01091"/>
    </source>
</evidence>
<evidence type="ECO:0000256" key="8">
    <source>
        <dbReference type="ARBA" id="ARBA00023163"/>
    </source>
</evidence>
<dbReference type="InterPro" id="IPR016032">
    <property type="entry name" value="Sig_transdc_resp-reg_C-effctor"/>
</dbReference>
<evidence type="ECO:0000256" key="5">
    <source>
        <dbReference type="ARBA" id="ARBA00023014"/>
    </source>
</evidence>
<feature type="domain" description="OmpR/PhoB-type" evidence="11">
    <location>
        <begin position="1"/>
        <end position="90"/>
    </location>
</feature>
<name>A0ABX1IPK6_STRGB</name>
<keyword evidence="8" id="KW-0804">Transcription</keyword>
<evidence type="ECO:0000256" key="4">
    <source>
        <dbReference type="ARBA" id="ARBA00023012"/>
    </source>
</evidence>
<dbReference type="SMART" id="SM00862">
    <property type="entry name" value="Trans_reg_C"/>
    <property type="match status" value="1"/>
</dbReference>
<dbReference type="SUPFAM" id="SSF46894">
    <property type="entry name" value="C-terminal effector domain of the bipartite response regulators"/>
    <property type="match status" value="1"/>
</dbReference>
<keyword evidence="2" id="KW-0479">Metal-binding</keyword>
<keyword evidence="13" id="KW-1185">Reference proteome</keyword>
<accession>A0ABX1IPK6</accession>
<dbReference type="InterPro" id="IPR005158">
    <property type="entry name" value="BTAD"/>
</dbReference>
<dbReference type="RefSeq" id="WP_168375430.1">
    <property type="nucleotide sequence ID" value="NZ_JAAXMD010000291.1"/>
</dbReference>
<dbReference type="Proteomes" id="UP000744032">
    <property type="component" value="Unassembled WGS sequence"/>
</dbReference>
<keyword evidence="7 9" id="KW-0238">DNA-binding</keyword>
<evidence type="ECO:0000256" key="6">
    <source>
        <dbReference type="ARBA" id="ARBA00023015"/>
    </source>
</evidence>
<dbReference type="InterPro" id="IPR017900">
    <property type="entry name" value="4Fe4S_Fe_S_CS"/>
</dbReference>
<dbReference type="Pfam" id="PF03704">
    <property type="entry name" value="BTAD"/>
    <property type="match status" value="1"/>
</dbReference>
<evidence type="ECO:0000256" key="7">
    <source>
        <dbReference type="ARBA" id="ARBA00023125"/>
    </source>
</evidence>
<keyword evidence="6" id="KW-0805">Transcription regulation</keyword>
<keyword evidence="4" id="KW-0902">Two-component regulatory system</keyword>
<evidence type="ECO:0000256" key="2">
    <source>
        <dbReference type="ARBA" id="ARBA00022723"/>
    </source>
</evidence>
<gene>
    <name evidence="12" type="ORF">HF200_24910</name>
</gene>
<dbReference type="EMBL" id="JAAXMD010000291">
    <property type="protein sequence ID" value="NKQ27564.1"/>
    <property type="molecule type" value="Genomic_DNA"/>
</dbReference>
<dbReference type="PROSITE" id="PS00198">
    <property type="entry name" value="4FE4S_FER_1"/>
    <property type="match status" value="1"/>
</dbReference>
<protein>
    <recommendedName>
        <fullName evidence="11">OmpR/PhoB-type domain-containing protein</fullName>
    </recommendedName>
</protein>
<feature type="compositionally biased region" description="Low complexity" evidence="10">
    <location>
        <begin position="210"/>
        <end position="230"/>
    </location>
</feature>
<dbReference type="PROSITE" id="PS51755">
    <property type="entry name" value="OMPR_PHOB"/>
    <property type="match status" value="1"/>
</dbReference>
<evidence type="ECO:0000256" key="1">
    <source>
        <dbReference type="ARBA" id="ARBA00005820"/>
    </source>
</evidence>
<keyword evidence="3" id="KW-0408">Iron</keyword>
<comment type="caution">
    <text evidence="12">The sequence shown here is derived from an EMBL/GenBank/DDBJ whole genome shotgun (WGS) entry which is preliminary data.</text>
</comment>
<dbReference type="Pfam" id="PF00486">
    <property type="entry name" value="Trans_reg_C"/>
    <property type="match status" value="1"/>
</dbReference>
<feature type="region of interest" description="Disordered" evidence="10">
    <location>
        <begin position="186"/>
        <end position="230"/>
    </location>
</feature>